<name>A0A1H1NJL7_BRESA</name>
<keyword evidence="2" id="KW-1185">Reference proteome</keyword>
<gene>
    <name evidence="1" type="ORF">SAMN04489751_0972</name>
</gene>
<dbReference type="EMBL" id="LT629739">
    <property type="protein sequence ID" value="SDR99186.1"/>
    <property type="molecule type" value="Genomic_DNA"/>
</dbReference>
<keyword evidence="1" id="KW-0223">Dioxygenase</keyword>
<sequence>MALIPLAPTEVEHFRREGYLVRQEFMLDEVTELQNMVASLLSPLPGRNPRITMHSALTDPEFARFPNNPYATYHVVNTVLAGENWISLMADHRLIDTVCELLSPSVDLDMSFLRMRPSGLRMEAPWHRDADTDKFDDHRGVTSLVYLHDMTAASGATRVIPASRGYSHRSLESQNVSVDELESAAIPIEQPAGTVLYLSSSVVHRGDWNRTQDESGVLAFEYRAAGNNRHMGTSEDPALTDLPVARPGWRLSMPSRWFSAIS</sequence>
<proteinExistence type="predicted"/>
<dbReference type="Proteomes" id="UP000199700">
    <property type="component" value="Chromosome"/>
</dbReference>
<dbReference type="Pfam" id="PF05721">
    <property type="entry name" value="PhyH"/>
    <property type="match status" value="1"/>
</dbReference>
<evidence type="ECO:0000313" key="2">
    <source>
        <dbReference type="Proteomes" id="UP000199700"/>
    </source>
</evidence>
<dbReference type="STRING" id="629680.SAMN04489751_0972"/>
<protein>
    <submittedName>
        <fullName evidence="1">Phytanoyl-CoA dioxygenase (PhyH)</fullName>
    </submittedName>
</protein>
<dbReference type="GO" id="GO:0005506">
    <property type="term" value="F:iron ion binding"/>
    <property type="evidence" value="ECO:0007669"/>
    <property type="project" value="UniProtKB-ARBA"/>
</dbReference>
<dbReference type="SUPFAM" id="SSF51197">
    <property type="entry name" value="Clavaminate synthase-like"/>
    <property type="match status" value="1"/>
</dbReference>
<dbReference type="InterPro" id="IPR008775">
    <property type="entry name" value="Phytyl_CoA_dOase-like"/>
</dbReference>
<keyword evidence="1" id="KW-0560">Oxidoreductase</keyword>
<reference evidence="1" key="1">
    <citation type="submission" date="2016-10" db="EMBL/GenBank/DDBJ databases">
        <authorList>
            <person name="Varghese N."/>
            <person name="Submissions S."/>
        </authorList>
    </citation>
    <scope>NUCLEOTIDE SEQUENCE [LARGE SCALE GENOMIC DNA]</scope>
    <source>
        <strain evidence="1">DSM 22082</strain>
    </source>
</reference>
<dbReference type="RefSeq" id="WP_092103648.1">
    <property type="nucleotide sequence ID" value="NZ_LT629739.1"/>
</dbReference>
<evidence type="ECO:0000313" key="1">
    <source>
        <dbReference type="EMBL" id="SDR99186.1"/>
    </source>
</evidence>
<dbReference type="AlphaFoldDB" id="A0A1H1NJL7"/>
<dbReference type="Gene3D" id="2.60.120.620">
    <property type="entry name" value="q2cbj1_9rhob like domain"/>
    <property type="match status" value="1"/>
</dbReference>
<organism evidence="1 2">
    <name type="scientific">Brevibacterium sandarakinum</name>
    <dbReference type="NCBI Taxonomy" id="629680"/>
    <lineage>
        <taxon>Bacteria</taxon>
        <taxon>Bacillati</taxon>
        <taxon>Actinomycetota</taxon>
        <taxon>Actinomycetes</taxon>
        <taxon>Micrococcales</taxon>
        <taxon>Brevibacteriaceae</taxon>
        <taxon>Brevibacterium</taxon>
    </lineage>
</organism>
<dbReference type="OrthoDB" id="9796766at2"/>
<accession>A0A1H1NJL7</accession>
<dbReference type="GO" id="GO:0016706">
    <property type="term" value="F:2-oxoglutarate-dependent dioxygenase activity"/>
    <property type="evidence" value="ECO:0007669"/>
    <property type="project" value="UniProtKB-ARBA"/>
</dbReference>
<dbReference type="PANTHER" id="PTHR20883">
    <property type="entry name" value="PHYTANOYL-COA DIOXYGENASE DOMAIN CONTAINING 1"/>
    <property type="match status" value="1"/>
</dbReference>
<dbReference type="PANTHER" id="PTHR20883:SF48">
    <property type="entry name" value="ECTOINE DIOXYGENASE"/>
    <property type="match status" value="1"/>
</dbReference>